<comment type="function">
    <text evidence="1">Alpha-L-fucosidase is responsible for hydrolyzing the alpha-1,6-linked fucose joined to the reducing-end N-acetylglucosamine of the carbohydrate moieties of glycoproteins.</text>
</comment>
<dbReference type="EMBL" id="JARXIC010000001">
    <property type="protein sequence ID" value="MDQ8192888.1"/>
    <property type="molecule type" value="Genomic_DNA"/>
</dbReference>
<keyword evidence="4" id="KW-0732">Signal</keyword>
<dbReference type="Pfam" id="PF01120">
    <property type="entry name" value="Alpha_L_fucos"/>
    <property type="match status" value="1"/>
</dbReference>
<dbReference type="SUPFAM" id="SSF51445">
    <property type="entry name" value="(Trans)glycosidases"/>
    <property type="match status" value="1"/>
</dbReference>
<accession>A0ABU1AFJ3</accession>
<evidence type="ECO:0000256" key="1">
    <source>
        <dbReference type="ARBA" id="ARBA00004071"/>
    </source>
</evidence>
<dbReference type="RefSeq" id="WP_308983397.1">
    <property type="nucleotide sequence ID" value="NZ_JARXIC010000001.1"/>
</dbReference>
<dbReference type="InterPro" id="IPR016286">
    <property type="entry name" value="FUC_metazoa-typ"/>
</dbReference>
<comment type="caution">
    <text evidence="8">The sequence shown here is derived from an EMBL/GenBank/DDBJ whole genome shotgun (WGS) entry which is preliminary data.</text>
</comment>
<evidence type="ECO:0000313" key="8">
    <source>
        <dbReference type="EMBL" id="MDQ8192888.1"/>
    </source>
</evidence>
<evidence type="ECO:0000256" key="2">
    <source>
        <dbReference type="ARBA" id="ARBA00007951"/>
    </source>
</evidence>
<evidence type="ECO:0000256" key="5">
    <source>
        <dbReference type="ARBA" id="ARBA00022801"/>
    </source>
</evidence>
<evidence type="ECO:0000313" key="9">
    <source>
        <dbReference type="Proteomes" id="UP001243717"/>
    </source>
</evidence>
<name>A0ABU1AFJ3_9BACT</name>
<protein>
    <recommendedName>
        <fullName evidence="3">alpha-L-fucosidase</fullName>
        <ecNumber evidence="3">3.2.1.51</ecNumber>
    </recommendedName>
</protein>
<reference evidence="8 9" key="1">
    <citation type="submission" date="2023-04" db="EMBL/GenBank/DDBJ databases">
        <title>A novel bacteria isolated from coastal sediment.</title>
        <authorList>
            <person name="Liu X.-J."/>
            <person name="Du Z.-J."/>
        </authorList>
    </citation>
    <scope>NUCLEOTIDE SEQUENCE [LARGE SCALE GENOMIC DNA]</scope>
    <source>
        <strain evidence="8 9">SDUM461004</strain>
    </source>
</reference>
<gene>
    <name evidence="8" type="ORF">QEH59_00525</name>
</gene>
<keyword evidence="5" id="KW-0378">Hydrolase</keyword>
<dbReference type="SMART" id="SM00812">
    <property type="entry name" value="Alpha_L_fucos"/>
    <property type="match status" value="1"/>
</dbReference>
<sequence>MTTVSTCAPLKNGEDFAKLRYGMFIHYGLYSLLERGEWVMNRERIPSQAMRKLAERFTADKFNADEICKLAIRGGMRYIILTSMHHEAFCLYKTETTDFNSWNYCQRDLVDELIVAARKHGLYVGMYHSLNDWFHKPDAVDALEDKDAYDQFIERTHHRVEELVRNYDFDILWYDGWWPYDGDGWQGEEMNAKLRKIRPNLLFNPRNGAEGDFCTPEQHMSAPRPWQPWEGCMTLNEHWGYHKGDDMWKSPKEVIHLLCTAASGKGNLLLNIGPKGDGSIPQASVEIIEAVGKWKASCGEALENTDLFTFALETRDDHRGDWCSQGPMTVSGNKLYVVMTSWADDSWGLAGLNAHVESAELLPSGVTVQFEQNDDNTVRFFGLPPKSPTELAPVLRVHCDRPPTVYNCGGMRIPKVPHPPYDPLPSDVAL</sequence>
<evidence type="ECO:0000256" key="4">
    <source>
        <dbReference type="ARBA" id="ARBA00022729"/>
    </source>
</evidence>
<dbReference type="PANTHER" id="PTHR10030:SF37">
    <property type="entry name" value="ALPHA-L-FUCOSIDASE-RELATED"/>
    <property type="match status" value="1"/>
</dbReference>
<comment type="similarity">
    <text evidence="2">Belongs to the glycosyl hydrolase 29 family.</text>
</comment>
<feature type="domain" description="Glycoside hydrolase family 29 N-terminal" evidence="7">
    <location>
        <begin position="14"/>
        <end position="299"/>
    </location>
</feature>
<dbReference type="PANTHER" id="PTHR10030">
    <property type="entry name" value="ALPHA-L-FUCOSIDASE"/>
    <property type="match status" value="1"/>
</dbReference>
<dbReference type="InterPro" id="IPR057739">
    <property type="entry name" value="Glyco_hydro_29_N"/>
</dbReference>
<keyword evidence="6" id="KW-0326">Glycosidase</keyword>
<evidence type="ECO:0000256" key="3">
    <source>
        <dbReference type="ARBA" id="ARBA00012662"/>
    </source>
</evidence>
<dbReference type="EC" id="3.2.1.51" evidence="3"/>
<keyword evidence="9" id="KW-1185">Reference proteome</keyword>
<evidence type="ECO:0000256" key="6">
    <source>
        <dbReference type="ARBA" id="ARBA00023295"/>
    </source>
</evidence>
<dbReference type="InterPro" id="IPR000933">
    <property type="entry name" value="Glyco_hydro_29"/>
</dbReference>
<dbReference type="Proteomes" id="UP001243717">
    <property type="component" value="Unassembled WGS sequence"/>
</dbReference>
<dbReference type="Gene3D" id="3.20.20.80">
    <property type="entry name" value="Glycosidases"/>
    <property type="match status" value="1"/>
</dbReference>
<evidence type="ECO:0000259" key="7">
    <source>
        <dbReference type="Pfam" id="PF01120"/>
    </source>
</evidence>
<dbReference type="InterPro" id="IPR017853">
    <property type="entry name" value="GH"/>
</dbReference>
<dbReference type="PRINTS" id="PR00741">
    <property type="entry name" value="GLHYDRLASE29"/>
</dbReference>
<proteinExistence type="inferred from homology"/>
<dbReference type="PIRSF" id="PIRSF001092">
    <property type="entry name" value="Alpha-L-fucosidase"/>
    <property type="match status" value="1"/>
</dbReference>
<organism evidence="8 9">
    <name type="scientific">Thalassobacterium sedimentorum</name>
    <dbReference type="NCBI Taxonomy" id="3041258"/>
    <lineage>
        <taxon>Bacteria</taxon>
        <taxon>Pseudomonadati</taxon>
        <taxon>Verrucomicrobiota</taxon>
        <taxon>Opitutia</taxon>
        <taxon>Puniceicoccales</taxon>
        <taxon>Coraliomargaritaceae</taxon>
        <taxon>Thalassobacterium</taxon>
    </lineage>
</organism>